<dbReference type="Proteomes" id="UP000504629">
    <property type="component" value="Unplaced"/>
</dbReference>
<keyword evidence="2" id="KW-1185">Reference proteome</keyword>
<protein>
    <submittedName>
        <fullName evidence="3">Uncharacterized protein LOC114247155</fullName>
    </submittedName>
</protein>
<dbReference type="RefSeq" id="XP_028035823.1">
    <property type="nucleotide sequence ID" value="XM_028180022.1"/>
</dbReference>
<accession>A0A6J2K2C7</accession>
<name>A0A6J2K2C7_BOMMA</name>
<reference evidence="3" key="1">
    <citation type="submission" date="2025-08" db="UniProtKB">
        <authorList>
            <consortium name="RefSeq"/>
        </authorList>
    </citation>
    <scope>IDENTIFICATION</scope>
    <source>
        <tissue evidence="3">Silk gland</tissue>
    </source>
</reference>
<sequence>MLQAIIPVLVLATAALSSSNILPLLSKNQLETEPFDLNDLQNDNIYSSQFHNIKLPGSLYLSPQSEVQDDINLEFKKSELQFPDPKNDEWITNLNIINKKENYNDEGFRQEQWHNYPRQLDRLHKYLYEHYNVDKRSLDVNGQLEDEDREQQALDEEPIYEAMANKADLNENIDGEYVRSADPMLKDIRFEYKDDVESAIVSETQPRKNERKDVNARLNIDLNPEIALLKDKLDKTENTENSMEENKVVAKRIFSLWSRLQGLNHNRGHELHHRRHLHAFYGLPDGDGGGVLTAETRATLMRPPGSPLRWG</sequence>
<dbReference type="GeneID" id="114247155"/>
<feature type="chain" id="PRO_5026987970" evidence="1">
    <location>
        <begin position="20"/>
        <end position="311"/>
    </location>
</feature>
<proteinExistence type="predicted"/>
<feature type="signal peptide" evidence="1">
    <location>
        <begin position="1"/>
        <end position="19"/>
    </location>
</feature>
<dbReference type="KEGG" id="bman:114247155"/>
<organism evidence="2 3">
    <name type="scientific">Bombyx mandarina</name>
    <name type="common">Wild silk moth</name>
    <name type="synonym">Wild silkworm</name>
    <dbReference type="NCBI Taxonomy" id="7092"/>
    <lineage>
        <taxon>Eukaryota</taxon>
        <taxon>Metazoa</taxon>
        <taxon>Ecdysozoa</taxon>
        <taxon>Arthropoda</taxon>
        <taxon>Hexapoda</taxon>
        <taxon>Insecta</taxon>
        <taxon>Pterygota</taxon>
        <taxon>Neoptera</taxon>
        <taxon>Endopterygota</taxon>
        <taxon>Lepidoptera</taxon>
        <taxon>Glossata</taxon>
        <taxon>Ditrysia</taxon>
        <taxon>Bombycoidea</taxon>
        <taxon>Bombycidae</taxon>
        <taxon>Bombycinae</taxon>
        <taxon>Bombyx</taxon>
    </lineage>
</organism>
<evidence type="ECO:0000256" key="1">
    <source>
        <dbReference type="SAM" id="SignalP"/>
    </source>
</evidence>
<dbReference type="AlphaFoldDB" id="A0A6J2K2C7"/>
<keyword evidence="1" id="KW-0732">Signal</keyword>
<evidence type="ECO:0000313" key="2">
    <source>
        <dbReference type="Proteomes" id="UP000504629"/>
    </source>
</evidence>
<gene>
    <name evidence="3" type="primary">LOC114247155</name>
</gene>
<dbReference type="OrthoDB" id="6671957at2759"/>
<evidence type="ECO:0000313" key="3">
    <source>
        <dbReference type="RefSeq" id="XP_028035823.1"/>
    </source>
</evidence>